<comment type="similarity">
    <text evidence="2 4">Belongs to the TGF-beta family.</text>
</comment>
<feature type="region of interest" description="Disordered" evidence="5">
    <location>
        <begin position="262"/>
        <end position="285"/>
    </location>
</feature>
<dbReference type="GO" id="GO:0005125">
    <property type="term" value="F:cytokine activity"/>
    <property type="evidence" value="ECO:0007669"/>
    <property type="project" value="TreeGrafter"/>
</dbReference>
<dbReference type="InterPro" id="IPR029034">
    <property type="entry name" value="Cystine-knot_cytokine"/>
</dbReference>
<dbReference type="PROSITE" id="PS51362">
    <property type="entry name" value="TGF_BETA_2"/>
    <property type="match status" value="1"/>
</dbReference>
<dbReference type="CDD" id="cd13756">
    <property type="entry name" value="TGF_beta_BMPs_GDFs"/>
    <property type="match status" value="1"/>
</dbReference>
<name>A0A8F8AR52_HALDU</name>
<accession>A0A8F8AR52</accession>
<evidence type="ECO:0000259" key="7">
    <source>
        <dbReference type="PROSITE" id="PS51362"/>
    </source>
</evidence>
<dbReference type="GO" id="GO:0005615">
    <property type="term" value="C:extracellular space"/>
    <property type="evidence" value="ECO:0007669"/>
    <property type="project" value="TreeGrafter"/>
</dbReference>
<evidence type="ECO:0000256" key="5">
    <source>
        <dbReference type="SAM" id="MobiDB-lite"/>
    </source>
</evidence>
<dbReference type="GO" id="GO:0008083">
    <property type="term" value="F:growth factor activity"/>
    <property type="evidence" value="ECO:0007669"/>
    <property type="project" value="UniProtKB-KW"/>
</dbReference>
<evidence type="ECO:0000256" key="6">
    <source>
        <dbReference type="SAM" id="SignalP"/>
    </source>
</evidence>
<dbReference type="AlphaFoldDB" id="A0A8F8AR52"/>
<dbReference type="SUPFAM" id="SSF57501">
    <property type="entry name" value="Cystine-knot cytokines"/>
    <property type="match status" value="1"/>
</dbReference>
<dbReference type="PANTHER" id="PTHR11848">
    <property type="entry name" value="TGF-BETA FAMILY"/>
    <property type="match status" value="1"/>
</dbReference>
<keyword evidence="6" id="KW-0732">Signal</keyword>
<protein>
    <submittedName>
        <fullName evidence="8">Transforming growth factor beta H HduTGFbH</fullName>
    </submittedName>
</protein>
<dbReference type="SMART" id="SM00204">
    <property type="entry name" value="TGFB"/>
    <property type="match status" value="1"/>
</dbReference>
<reference evidence="8" key="1">
    <citation type="journal article" date="2021" name="Genes (Basel)">
        <title>Expression of Wnt and TGF-Beta Pathway Components during Whole-Body Regeneration from Cell Aggregates in Demosponge Halisarca dujardinii.</title>
        <authorList>
            <person name="Borisenko I."/>
            <person name="Bolshakov F.V."/>
            <person name="Ereskovsky A."/>
            <person name="Lavrov A.I."/>
        </authorList>
    </citation>
    <scope>NUCLEOTIDE SEQUENCE</scope>
</reference>
<evidence type="ECO:0000256" key="1">
    <source>
        <dbReference type="ARBA" id="ARBA00004613"/>
    </source>
</evidence>
<evidence type="ECO:0000313" key="8">
    <source>
        <dbReference type="EMBL" id="QXY82399.1"/>
    </source>
</evidence>
<dbReference type="PROSITE" id="PS51257">
    <property type="entry name" value="PROKAR_LIPOPROTEIN"/>
    <property type="match status" value="1"/>
</dbReference>
<proteinExistence type="evidence at transcript level"/>
<dbReference type="Pfam" id="PF00019">
    <property type="entry name" value="TGF_beta"/>
    <property type="match status" value="1"/>
</dbReference>
<comment type="subcellular location">
    <subcellularLocation>
        <location evidence="1">Secreted</location>
    </subcellularLocation>
</comment>
<feature type="domain" description="TGF-beta family profile" evidence="7">
    <location>
        <begin position="267"/>
        <end position="399"/>
    </location>
</feature>
<dbReference type="InterPro" id="IPR001839">
    <property type="entry name" value="TGF-b_C"/>
</dbReference>
<evidence type="ECO:0000256" key="2">
    <source>
        <dbReference type="ARBA" id="ARBA00006656"/>
    </source>
</evidence>
<feature type="compositionally biased region" description="Pro residues" evidence="5">
    <location>
        <begin position="270"/>
        <end position="284"/>
    </location>
</feature>
<evidence type="ECO:0000256" key="3">
    <source>
        <dbReference type="ARBA" id="ARBA00022525"/>
    </source>
</evidence>
<sequence>MAMGKSTLLSLSLILLACSQRFYCLPSGFVHPYLQNLYGKANDEFGRARPGAPAEQGDVWGFLDNGADRRRAAIIPFSPCQQLMRNSLPTAELRGTSREQNSLLQKVTWLFYAKHKAEFHSPSCGQLEVEAVFTLGEQTYRLVQPLSSRTVTPQGSWVSVNVSSVIGGLSAMPEQLVVDTRLRCRLCLPGSALPLELVDVRSLLANSGQYRLQHQPLLALHFKPQEVSVSDLSKQQGEAHRQKRQQKFGRIFLFHVPDGFPDDPVTTTTPSPPTPPPPPPPPTLDPLRCQKHSLSVPVGDLQLPTKGTVVLPTLVHIGRCGGQCLRSYGILSRYPPSLVSHHASIKMTLLAKKDPLSAGLSVSCTPLSYEGVGVIVRSSSYSHKFQHFPGISVKECGCR</sequence>
<feature type="signal peptide" evidence="6">
    <location>
        <begin position="1"/>
        <end position="19"/>
    </location>
</feature>
<dbReference type="EMBL" id="MZ042523">
    <property type="protein sequence ID" value="QXY82399.1"/>
    <property type="molecule type" value="mRNA"/>
</dbReference>
<keyword evidence="4" id="KW-0339">Growth factor</keyword>
<organism evidence="8">
    <name type="scientific">Halisarca dujardinii</name>
    <name type="common">Dujardin's slime sponge</name>
    <dbReference type="NCBI Taxonomy" id="2583056"/>
    <lineage>
        <taxon>Eukaryota</taxon>
        <taxon>Metazoa</taxon>
        <taxon>Porifera</taxon>
        <taxon>Demospongiae</taxon>
        <taxon>Verongimorpha</taxon>
        <taxon>Chondrillida</taxon>
        <taxon>Halisarcidae</taxon>
        <taxon>Halisarca</taxon>
    </lineage>
</organism>
<feature type="chain" id="PRO_5034584357" evidence="6">
    <location>
        <begin position="20"/>
        <end position="399"/>
    </location>
</feature>
<evidence type="ECO:0000256" key="4">
    <source>
        <dbReference type="RuleBase" id="RU000354"/>
    </source>
</evidence>
<dbReference type="Gene3D" id="2.10.90.10">
    <property type="entry name" value="Cystine-knot cytokines"/>
    <property type="match status" value="1"/>
</dbReference>
<keyword evidence="3" id="KW-0964">Secreted</keyword>
<dbReference type="InterPro" id="IPR015615">
    <property type="entry name" value="TGF-beta-rel"/>
</dbReference>